<dbReference type="RefSeq" id="XP_016582735.1">
    <property type="nucleotide sequence ID" value="XM_016736789.1"/>
</dbReference>
<dbReference type="AlphaFoldDB" id="A0A0F2LT78"/>
<dbReference type="KEGG" id="ssck:SPSK_10328"/>
<dbReference type="VEuPathDB" id="FungiDB:SPSK_10328"/>
<dbReference type="Proteomes" id="UP000033710">
    <property type="component" value="Unassembled WGS sequence"/>
</dbReference>
<accession>A0A0F2LT78</accession>
<name>A0A0F2LT78_SPOSC</name>
<reference evidence="2 3" key="2">
    <citation type="journal article" date="2015" name="Eukaryot. Cell">
        <title>Asexual propagation of a virulent clone complex in a human and feline outbreak of sporotrichosis.</title>
        <authorList>
            <person name="Teixeira Mde M."/>
            <person name="Rodrigues A.M."/>
            <person name="Tsui C.K."/>
            <person name="de Almeida L.G."/>
            <person name="Van Diepeningen A.D."/>
            <person name="van den Ende B.G."/>
            <person name="Fernandes G.F."/>
            <person name="Kano R."/>
            <person name="Hamelin R.C."/>
            <person name="Lopes-Bezerra L.M."/>
            <person name="Vasconcelos A.T."/>
            <person name="de Hoog S."/>
            <person name="de Camargo Z.P."/>
            <person name="Felipe M.S."/>
        </authorList>
    </citation>
    <scope>NUCLEOTIDE SEQUENCE [LARGE SCALE GENOMIC DNA]</scope>
    <source>
        <strain evidence="2 3">1099-18</strain>
    </source>
</reference>
<feature type="region of interest" description="Disordered" evidence="1">
    <location>
        <begin position="1"/>
        <end position="43"/>
    </location>
</feature>
<gene>
    <name evidence="2" type="ORF">SPSK_10328</name>
</gene>
<evidence type="ECO:0000256" key="1">
    <source>
        <dbReference type="SAM" id="MobiDB-lite"/>
    </source>
</evidence>
<reference evidence="2 3" key="1">
    <citation type="journal article" date="2014" name="BMC Genomics">
        <title>Comparative genomics of the major fungal agents of human and animal Sporotrichosis: Sporothrix schenckii and Sporothrix brasiliensis.</title>
        <authorList>
            <person name="Teixeira M.M."/>
            <person name="de Almeida L.G."/>
            <person name="Kubitschek-Barreira P."/>
            <person name="Alves F.L."/>
            <person name="Kioshima E.S."/>
            <person name="Abadio A.K."/>
            <person name="Fernandes L."/>
            <person name="Derengowski L.S."/>
            <person name="Ferreira K.S."/>
            <person name="Souza R.C."/>
            <person name="Ruiz J.C."/>
            <person name="de Andrade N.C."/>
            <person name="Paes H.C."/>
            <person name="Nicola A.M."/>
            <person name="Albuquerque P."/>
            <person name="Gerber A.L."/>
            <person name="Martins V.P."/>
            <person name="Peconick L.D."/>
            <person name="Neto A.V."/>
            <person name="Chaucanez C.B."/>
            <person name="Silva P.A."/>
            <person name="Cunha O.L."/>
            <person name="de Oliveira F.F."/>
            <person name="dos Santos T.C."/>
            <person name="Barros A.L."/>
            <person name="Soares M.A."/>
            <person name="de Oliveira L.M."/>
            <person name="Marini M.M."/>
            <person name="Villalobos-Duno H."/>
            <person name="Cunha M.M."/>
            <person name="de Hoog S."/>
            <person name="da Silveira J.F."/>
            <person name="Henrissat B."/>
            <person name="Nino-Vega G.A."/>
            <person name="Cisalpino P.S."/>
            <person name="Mora-Montes H.M."/>
            <person name="Almeida S.R."/>
            <person name="Stajich J.E."/>
            <person name="Lopes-Bezerra L.M."/>
            <person name="Vasconcelos A.T."/>
            <person name="Felipe M.S."/>
        </authorList>
    </citation>
    <scope>NUCLEOTIDE SEQUENCE [LARGE SCALE GENOMIC DNA]</scope>
    <source>
        <strain evidence="2 3">1099-18</strain>
    </source>
</reference>
<proteinExistence type="predicted"/>
<evidence type="ECO:0000313" key="2">
    <source>
        <dbReference type="EMBL" id="KJR80059.1"/>
    </source>
</evidence>
<organism evidence="2 3">
    <name type="scientific">Sporothrix schenckii 1099-18</name>
    <dbReference type="NCBI Taxonomy" id="1397361"/>
    <lineage>
        <taxon>Eukaryota</taxon>
        <taxon>Fungi</taxon>
        <taxon>Dikarya</taxon>
        <taxon>Ascomycota</taxon>
        <taxon>Pezizomycotina</taxon>
        <taxon>Sordariomycetes</taxon>
        <taxon>Sordariomycetidae</taxon>
        <taxon>Ophiostomatales</taxon>
        <taxon>Ophiostomataceae</taxon>
        <taxon>Sporothrix</taxon>
    </lineage>
</organism>
<dbReference type="GeneID" id="27672066"/>
<protein>
    <submittedName>
        <fullName evidence="2">Uncharacterized protein</fullName>
    </submittedName>
</protein>
<sequence length="129" mass="14029">MAESRAMRTRRQEENLANERGRKRKETGAEGEFKKNKEGNTNHCWPLASSSGAAPGNAIGQWQIGGNLEGRFAVAGCGFLCVGVANKDGWRESPFVGSFLVHSFSSCWDRRDPVGANRRGLAPAFSPCN</sequence>
<comment type="caution">
    <text evidence="2">The sequence shown here is derived from an EMBL/GenBank/DDBJ whole genome shotgun (WGS) entry which is preliminary data.</text>
</comment>
<dbReference type="EMBL" id="AXCR01000012">
    <property type="protein sequence ID" value="KJR80059.1"/>
    <property type="molecule type" value="Genomic_DNA"/>
</dbReference>
<evidence type="ECO:0000313" key="3">
    <source>
        <dbReference type="Proteomes" id="UP000033710"/>
    </source>
</evidence>
<feature type="compositionally biased region" description="Basic and acidic residues" evidence="1">
    <location>
        <begin position="10"/>
        <end position="40"/>
    </location>
</feature>